<evidence type="ECO:0000256" key="2">
    <source>
        <dbReference type="ARBA" id="ARBA00022723"/>
    </source>
</evidence>
<dbReference type="Pfam" id="PF00293">
    <property type="entry name" value="NUDIX"/>
    <property type="match status" value="1"/>
</dbReference>
<accession>A0A2R8B3D8</accession>
<dbReference type="InterPro" id="IPR047198">
    <property type="entry name" value="DDP-like_NUDIX"/>
</dbReference>
<dbReference type="SUPFAM" id="SSF55811">
    <property type="entry name" value="Nudix"/>
    <property type="match status" value="1"/>
</dbReference>
<dbReference type="InterPro" id="IPR015797">
    <property type="entry name" value="NUDIX_hydrolase-like_dom_sf"/>
</dbReference>
<reference evidence="6 7" key="1">
    <citation type="submission" date="2018-03" db="EMBL/GenBank/DDBJ databases">
        <authorList>
            <person name="Keele B.F."/>
        </authorList>
    </citation>
    <scope>NUCLEOTIDE SEQUENCE [LARGE SCALE GENOMIC DNA]</scope>
    <source>
        <strain evidence="6 7">CECT 8626</strain>
    </source>
</reference>
<dbReference type="GO" id="GO:0016462">
    <property type="term" value="F:pyrophosphatase activity"/>
    <property type="evidence" value="ECO:0007669"/>
    <property type="project" value="InterPro"/>
</dbReference>
<keyword evidence="3" id="KW-0378">Hydrolase</keyword>
<dbReference type="CDD" id="cd04666">
    <property type="entry name" value="NUDIX_DIPP2_like_Nudt4"/>
    <property type="match status" value="1"/>
</dbReference>
<dbReference type="InterPro" id="IPR000086">
    <property type="entry name" value="NUDIX_hydrolase_dom"/>
</dbReference>
<evidence type="ECO:0000256" key="4">
    <source>
        <dbReference type="ARBA" id="ARBA00022842"/>
    </source>
</evidence>
<organism evidence="6 7">
    <name type="scientific">Albidovulum aquaemixtae</name>
    <dbReference type="NCBI Taxonomy" id="1542388"/>
    <lineage>
        <taxon>Bacteria</taxon>
        <taxon>Pseudomonadati</taxon>
        <taxon>Pseudomonadota</taxon>
        <taxon>Alphaproteobacteria</taxon>
        <taxon>Rhodobacterales</taxon>
        <taxon>Paracoccaceae</taxon>
        <taxon>Albidovulum</taxon>
    </lineage>
</organism>
<evidence type="ECO:0000256" key="1">
    <source>
        <dbReference type="ARBA" id="ARBA00001946"/>
    </source>
</evidence>
<dbReference type="GO" id="GO:0046872">
    <property type="term" value="F:metal ion binding"/>
    <property type="evidence" value="ECO:0007669"/>
    <property type="project" value="UniProtKB-KW"/>
</dbReference>
<evidence type="ECO:0000259" key="5">
    <source>
        <dbReference type="PROSITE" id="PS51462"/>
    </source>
</evidence>
<comment type="cofactor">
    <cofactor evidence="1">
        <name>Mg(2+)</name>
        <dbReference type="ChEBI" id="CHEBI:18420"/>
    </cofactor>
</comment>
<dbReference type="AlphaFoldDB" id="A0A2R8B3D8"/>
<feature type="domain" description="Nudix hydrolase" evidence="5">
    <location>
        <begin position="15"/>
        <end position="146"/>
    </location>
</feature>
<evidence type="ECO:0000313" key="7">
    <source>
        <dbReference type="Proteomes" id="UP000244924"/>
    </source>
</evidence>
<protein>
    <recommendedName>
        <fullName evidence="5">Nudix hydrolase domain-containing protein</fullName>
    </recommendedName>
</protein>
<dbReference type="OrthoDB" id="7066910at2"/>
<evidence type="ECO:0000256" key="3">
    <source>
        <dbReference type="ARBA" id="ARBA00022801"/>
    </source>
</evidence>
<dbReference type="PANTHER" id="PTHR12629:SF0">
    <property type="entry name" value="DIPHOSPHOINOSITOL-POLYPHOSPHATE DIPHOSPHATASE"/>
    <property type="match status" value="1"/>
</dbReference>
<evidence type="ECO:0000313" key="6">
    <source>
        <dbReference type="EMBL" id="SPH16993.1"/>
    </source>
</evidence>
<keyword evidence="4" id="KW-0460">Magnesium</keyword>
<name>A0A2R8B3D8_9RHOB</name>
<dbReference type="PANTHER" id="PTHR12629">
    <property type="entry name" value="DIPHOSPHOINOSITOL POLYPHOSPHATE PHOSPHOHYDROLASE"/>
    <property type="match status" value="1"/>
</dbReference>
<dbReference type="EMBL" id="OMOQ01000001">
    <property type="protein sequence ID" value="SPH16993.1"/>
    <property type="molecule type" value="Genomic_DNA"/>
</dbReference>
<proteinExistence type="predicted"/>
<keyword evidence="2" id="KW-0479">Metal-binding</keyword>
<dbReference type="GO" id="GO:0005737">
    <property type="term" value="C:cytoplasm"/>
    <property type="evidence" value="ECO:0007669"/>
    <property type="project" value="TreeGrafter"/>
</dbReference>
<sequence length="155" mass="17423">MKKHNKNEVASTKAMTQYGAICYRVTKKRGCEVLLVTSRDTGRWVIPKGWPMAGKSGVECALREAFEEAGVEGHDVADPIGLFSYDKGMDDGTIQPCVVTVYPVEVDRLHSSFPERDQRKRRWFAPKKAARKVDEPELQALLDRFDPAKLIGGDR</sequence>
<dbReference type="PROSITE" id="PS51462">
    <property type="entry name" value="NUDIX"/>
    <property type="match status" value="1"/>
</dbReference>
<keyword evidence="7" id="KW-1185">Reference proteome</keyword>
<gene>
    <name evidence="6" type="ORF">DEA8626_00507</name>
</gene>
<dbReference type="Proteomes" id="UP000244924">
    <property type="component" value="Unassembled WGS sequence"/>
</dbReference>
<dbReference type="RefSeq" id="WP_108851479.1">
    <property type="nucleotide sequence ID" value="NZ_OMOQ01000001.1"/>
</dbReference>
<dbReference type="Gene3D" id="3.90.79.10">
    <property type="entry name" value="Nucleoside Triphosphate Pyrophosphohydrolase"/>
    <property type="match status" value="1"/>
</dbReference>